<sequence>MVCVSSWDNGCRYLLDRSCYYLALTLRMSRLSTNGFHVDSRRLRLGSLVRLYILFSIIYLRLTLFVSICTGLNMFAMIGFFFASTLQFMDPFSVLFSFQACAVYWVLVRVCLASSSSRAFTSATNTRSMDFTHLLLDMGTQATGLLSNEYK</sequence>
<organism evidence="1 2">
    <name type="scientific">Peronosclerospora sorghi</name>
    <dbReference type="NCBI Taxonomy" id="230839"/>
    <lineage>
        <taxon>Eukaryota</taxon>
        <taxon>Sar</taxon>
        <taxon>Stramenopiles</taxon>
        <taxon>Oomycota</taxon>
        <taxon>Peronosporomycetes</taxon>
        <taxon>Peronosporales</taxon>
        <taxon>Peronosporaceae</taxon>
        <taxon>Peronosclerospora</taxon>
    </lineage>
</organism>
<dbReference type="Proteomes" id="UP001163321">
    <property type="component" value="Chromosome 8"/>
</dbReference>
<evidence type="ECO:0000313" key="2">
    <source>
        <dbReference type="Proteomes" id="UP001163321"/>
    </source>
</evidence>
<proteinExistence type="predicted"/>
<name>A0ACC0VKC1_9STRA</name>
<evidence type="ECO:0000313" key="1">
    <source>
        <dbReference type="EMBL" id="KAI9906536.1"/>
    </source>
</evidence>
<keyword evidence="2" id="KW-1185">Reference proteome</keyword>
<accession>A0ACC0VKC1</accession>
<dbReference type="EMBL" id="CM047587">
    <property type="protein sequence ID" value="KAI9906536.1"/>
    <property type="molecule type" value="Genomic_DNA"/>
</dbReference>
<comment type="caution">
    <text evidence="1">The sequence shown here is derived from an EMBL/GenBank/DDBJ whole genome shotgun (WGS) entry which is preliminary data.</text>
</comment>
<protein>
    <submittedName>
        <fullName evidence="1">Uncharacterized protein</fullName>
    </submittedName>
</protein>
<gene>
    <name evidence="1" type="ORF">PsorP6_004472</name>
</gene>
<reference evidence="1 2" key="1">
    <citation type="journal article" date="2022" name="bioRxiv">
        <title>The genome of the oomycete Peronosclerospora sorghi, a cosmopolitan pathogen of maize and sorghum, is inflated with dispersed pseudogenes.</title>
        <authorList>
            <person name="Fletcher K."/>
            <person name="Martin F."/>
            <person name="Isakeit T."/>
            <person name="Cavanaugh K."/>
            <person name="Magill C."/>
            <person name="Michelmore R."/>
        </authorList>
    </citation>
    <scope>NUCLEOTIDE SEQUENCE [LARGE SCALE GENOMIC DNA]</scope>
    <source>
        <strain evidence="1">P6</strain>
    </source>
</reference>